<accession>A0A9N9CES7</accession>
<name>A0A9N9CES7_9GLOM</name>
<keyword evidence="2" id="KW-1185">Reference proteome</keyword>
<organism evidence="1 2">
    <name type="scientific">Racocetra fulgida</name>
    <dbReference type="NCBI Taxonomy" id="60492"/>
    <lineage>
        <taxon>Eukaryota</taxon>
        <taxon>Fungi</taxon>
        <taxon>Fungi incertae sedis</taxon>
        <taxon>Mucoromycota</taxon>
        <taxon>Glomeromycotina</taxon>
        <taxon>Glomeromycetes</taxon>
        <taxon>Diversisporales</taxon>
        <taxon>Gigasporaceae</taxon>
        <taxon>Racocetra</taxon>
    </lineage>
</organism>
<dbReference type="AlphaFoldDB" id="A0A9N9CES7"/>
<comment type="caution">
    <text evidence="1">The sequence shown here is derived from an EMBL/GenBank/DDBJ whole genome shotgun (WGS) entry which is preliminary data.</text>
</comment>
<dbReference type="Proteomes" id="UP000789396">
    <property type="component" value="Unassembled WGS sequence"/>
</dbReference>
<evidence type="ECO:0000313" key="1">
    <source>
        <dbReference type="EMBL" id="CAG8600936.1"/>
    </source>
</evidence>
<evidence type="ECO:0000313" key="2">
    <source>
        <dbReference type="Proteomes" id="UP000789396"/>
    </source>
</evidence>
<gene>
    <name evidence="1" type="ORF">RFULGI_LOCUS6600</name>
</gene>
<dbReference type="EMBL" id="CAJVPZ010008709">
    <property type="protein sequence ID" value="CAG8600936.1"/>
    <property type="molecule type" value="Genomic_DNA"/>
</dbReference>
<protein>
    <submittedName>
        <fullName evidence="1">5211_t:CDS:1</fullName>
    </submittedName>
</protein>
<reference evidence="1" key="1">
    <citation type="submission" date="2021-06" db="EMBL/GenBank/DDBJ databases">
        <authorList>
            <person name="Kallberg Y."/>
            <person name="Tangrot J."/>
            <person name="Rosling A."/>
        </authorList>
    </citation>
    <scope>NUCLEOTIDE SEQUENCE</scope>
    <source>
        <strain evidence="1">IN212</strain>
    </source>
</reference>
<sequence>MGQIDKFRRLYEEDLVILEEKRELKATIIDEYIEKFSAISSAHKLQIYNDLSKSLELQKLIEIQNLEKNNDGDENDEKIFSKQFVNIVFKKLYELQLTEDNLLLQ</sequence>
<proteinExistence type="predicted"/>